<dbReference type="Pfam" id="PF14258">
    <property type="entry name" value="DUF4350"/>
    <property type="match status" value="1"/>
</dbReference>
<dbReference type="OrthoDB" id="239338at2157"/>
<dbReference type="SUPFAM" id="SSF52317">
    <property type="entry name" value="Class I glutamine amidotransferase-like"/>
    <property type="match status" value="1"/>
</dbReference>
<protein>
    <recommendedName>
        <fullName evidence="2">DUF4350 domain-containing protein</fullName>
    </recommendedName>
</protein>
<evidence type="ECO:0000313" key="3">
    <source>
        <dbReference type="EMBL" id="SEL11773.1"/>
    </source>
</evidence>
<proteinExistence type="predicted"/>
<dbReference type="Proteomes" id="UP000183894">
    <property type="component" value="Unassembled WGS sequence"/>
</dbReference>
<sequence length="330" mass="34646">MSQRNLLGGVAVFVVVVALIVVGAAIVPYAQAFTSSEQKNTTNVAKQQYDASELVVTPAPDSGTVTMDANTESKTVVIDVAHENDVSEKGIQPLVDALVANGHNVKYLTRDDARQNFNSTLRKADAFVVVNPERTYKTKQLDALRKFEDAGGRVALIGDPQSAQGMSLFGLFAPMPRGGSGGDAGLTSDYGITFGSSSLYNMHDYYLNHQNVYATPQSNSSLTEGVDKVVFRDAAPVSLSSDAGSAVLATGDQTRIETSRQSGPFTVAVQGDNVVAIGDSDFMSTQSAYEADNEVLVGNLADFLVTGDKTEGAPAPVSTGQNSGPPRAPA</sequence>
<name>A0A1H7MKJ1_HALLR</name>
<dbReference type="Gene3D" id="3.40.50.880">
    <property type="match status" value="1"/>
</dbReference>
<accession>A0A1H7MKJ1</accession>
<reference evidence="3 4" key="1">
    <citation type="submission" date="2016-10" db="EMBL/GenBank/DDBJ databases">
        <authorList>
            <person name="de Groot N.N."/>
        </authorList>
    </citation>
    <scope>NUCLEOTIDE SEQUENCE [LARGE SCALE GENOMIC DNA]</scope>
    <source>
        <strain evidence="3 4">CDM_5</strain>
    </source>
</reference>
<evidence type="ECO:0000259" key="2">
    <source>
        <dbReference type="Pfam" id="PF14258"/>
    </source>
</evidence>
<evidence type="ECO:0000256" key="1">
    <source>
        <dbReference type="SAM" id="MobiDB-lite"/>
    </source>
</evidence>
<evidence type="ECO:0000313" key="4">
    <source>
        <dbReference type="Proteomes" id="UP000183894"/>
    </source>
</evidence>
<feature type="region of interest" description="Disordered" evidence="1">
    <location>
        <begin position="308"/>
        <end position="330"/>
    </location>
</feature>
<organism evidence="3 4">
    <name type="scientific">Haloferax larsenii</name>
    <dbReference type="NCBI Taxonomy" id="302484"/>
    <lineage>
        <taxon>Archaea</taxon>
        <taxon>Methanobacteriati</taxon>
        <taxon>Methanobacteriota</taxon>
        <taxon>Stenosarchaea group</taxon>
        <taxon>Halobacteria</taxon>
        <taxon>Halobacteriales</taxon>
        <taxon>Haloferacaceae</taxon>
        <taxon>Haloferax</taxon>
    </lineage>
</organism>
<feature type="domain" description="DUF4350" evidence="2">
    <location>
        <begin position="85"/>
        <end position="300"/>
    </location>
</feature>
<dbReference type="EMBL" id="FOAD01000003">
    <property type="protein sequence ID" value="SEL11773.1"/>
    <property type="molecule type" value="Genomic_DNA"/>
</dbReference>
<dbReference type="RefSeq" id="WP_074793089.1">
    <property type="nucleotide sequence ID" value="NZ_FOAD01000003.1"/>
</dbReference>
<dbReference type="AlphaFoldDB" id="A0A1H7MKJ1"/>
<dbReference type="InterPro" id="IPR025646">
    <property type="entry name" value="DUF4350"/>
</dbReference>
<gene>
    <name evidence="3" type="ORF">SAMN04488691_10310</name>
</gene>
<dbReference type="InterPro" id="IPR029062">
    <property type="entry name" value="Class_I_gatase-like"/>
</dbReference>